<evidence type="ECO:0000256" key="1">
    <source>
        <dbReference type="SAM" id="MobiDB-lite"/>
    </source>
</evidence>
<dbReference type="Proteomes" id="UP000316639">
    <property type="component" value="Unassembled WGS sequence"/>
</dbReference>
<reference evidence="2 3" key="1">
    <citation type="submission" date="2019-07" db="EMBL/GenBank/DDBJ databases">
        <title>Lentzea xizangensis sp. nov., isolated from Qinghai-Tibetan Plateau Soils.</title>
        <authorList>
            <person name="Huang J."/>
        </authorList>
    </citation>
    <scope>NUCLEOTIDE SEQUENCE [LARGE SCALE GENOMIC DNA]</scope>
    <source>
        <strain evidence="2 3">FXJ1.1311</strain>
    </source>
</reference>
<dbReference type="RefSeq" id="WP_146350942.1">
    <property type="nucleotide sequence ID" value="NZ_VOBR01000006.1"/>
</dbReference>
<evidence type="ECO:0000313" key="3">
    <source>
        <dbReference type="Proteomes" id="UP000316639"/>
    </source>
</evidence>
<dbReference type="EMBL" id="VOBR01000006">
    <property type="protein sequence ID" value="TWP52146.1"/>
    <property type="molecule type" value="Genomic_DNA"/>
</dbReference>
<accession>A0A563EWR5</accession>
<dbReference type="OrthoDB" id="1190024at2"/>
<dbReference type="AlphaFoldDB" id="A0A563EWR5"/>
<protein>
    <submittedName>
        <fullName evidence="2">Uncharacterized protein</fullName>
    </submittedName>
</protein>
<proteinExistence type="predicted"/>
<name>A0A563EWR5_9PSEU</name>
<comment type="caution">
    <text evidence="2">The sequence shown here is derived from an EMBL/GenBank/DDBJ whole genome shotgun (WGS) entry which is preliminary data.</text>
</comment>
<gene>
    <name evidence="2" type="ORF">FKR81_11235</name>
</gene>
<feature type="region of interest" description="Disordered" evidence="1">
    <location>
        <begin position="1"/>
        <end position="22"/>
    </location>
</feature>
<sequence length="88" mass="9498">MTAAELAEAEQQFGVSSPRTTAPSCPTRGCAYRHWLVVSGPERAAVWQDYRADEIDLVPLAGRDGGRVVFGQWCEAWLSESSSGAPEA</sequence>
<evidence type="ECO:0000313" key="2">
    <source>
        <dbReference type="EMBL" id="TWP52146.1"/>
    </source>
</evidence>
<feature type="compositionally biased region" description="Polar residues" evidence="1">
    <location>
        <begin position="13"/>
        <end position="22"/>
    </location>
</feature>
<organism evidence="2 3">
    <name type="scientific">Lentzea tibetensis</name>
    <dbReference type="NCBI Taxonomy" id="2591470"/>
    <lineage>
        <taxon>Bacteria</taxon>
        <taxon>Bacillati</taxon>
        <taxon>Actinomycetota</taxon>
        <taxon>Actinomycetes</taxon>
        <taxon>Pseudonocardiales</taxon>
        <taxon>Pseudonocardiaceae</taxon>
        <taxon>Lentzea</taxon>
    </lineage>
</organism>
<keyword evidence="3" id="KW-1185">Reference proteome</keyword>